<dbReference type="GO" id="GO:0032259">
    <property type="term" value="P:methylation"/>
    <property type="evidence" value="ECO:0007669"/>
    <property type="project" value="UniProtKB-KW"/>
</dbReference>
<dbReference type="InterPro" id="IPR029063">
    <property type="entry name" value="SAM-dependent_MTases_sf"/>
</dbReference>
<evidence type="ECO:0000256" key="5">
    <source>
        <dbReference type="ARBA" id="ARBA00022691"/>
    </source>
</evidence>
<dbReference type="InterPro" id="IPR004498">
    <property type="entry name" value="Ribosomal_PrmA_MeTrfase"/>
</dbReference>
<dbReference type="EC" id="2.1.1.-" evidence="6"/>
<dbReference type="CDD" id="cd02440">
    <property type="entry name" value="AdoMet_MTases"/>
    <property type="match status" value="1"/>
</dbReference>
<keyword evidence="7" id="KW-0689">Ribosomal protein</keyword>
<dbReference type="EMBL" id="AP023366">
    <property type="protein sequence ID" value="BCJ86241.1"/>
    <property type="molecule type" value="Genomic_DNA"/>
</dbReference>
<evidence type="ECO:0000313" key="7">
    <source>
        <dbReference type="EMBL" id="BCJ86241.1"/>
    </source>
</evidence>
<keyword evidence="5 6" id="KW-0949">S-adenosyl-L-methionine</keyword>
<gene>
    <name evidence="6 7" type="primary">prmA</name>
    <name evidence="7" type="ORF">skT53_12260</name>
</gene>
<organism evidence="7 8">
    <name type="scientific">Effusibacillus dendaii</name>
    <dbReference type="NCBI Taxonomy" id="2743772"/>
    <lineage>
        <taxon>Bacteria</taxon>
        <taxon>Bacillati</taxon>
        <taxon>Bacillota</taxon>
        <taxon>Bacilli</taxon>
        <taxon>Bacillales</taxon>
        <taxon>Alicyclobacillaceae</taxon>
        <taxon>Effusibacillus</taxon>
    </lineage>
</organism>
<keyword evidence="2 6" id="KW-0963">Cytoplasm</keyword>
<keyword evidence="4 6" id="KW-0808">Transferase</keyword>
<comment type="function">
    <text evidence="6">Methylates ribosomal protein L11.</text>
</comment>
<evidence type="ECO:0000256" key="3">
    <source>
        <dbReference type="ARBA" id="ARBA00022603"/>
    </source>
</evidence>
<evidence type="ECO:0000256" key="2">
    <source>
        <dbReference type="ARBA" id="ARBA00022490"/>
    </source>
</evidence>
<comment type="catalytic activity">
    <reaction evidence="6">
        <text>L-lysyl-[protein] + 3 S-adenosyl-L-methionine = N(6),N(6),N(6)-trimethyl-L-lysyl-[protein] + 3 S-adenosyl-L-homocysteine + 3 H(+)</text>
        <dbReference type="Rhea" id="RHEA:54192"/>
        <dbReference type="Rhea" id="RHEA-COMP:9752"/>
        <dbReference type="Rhea" id="RHEA-COMP:13826"/>
        <dbReference type="ChEBI" id="CHEBI:15378"/>
        <dbReference type="ChEBI" id="CHEBI:29969"/>
        <dbReference type="ChEBI" id="CHEBI:57856"/>
        <dbReference type="ChEBI" id="CHEBI:59789"/>
        <dbReference type="ChEBI" id="CHEBI:61961"/>
    </reaction>
</comment>
<dbReference type="InterPro" id="IPR050078">
    <property type="entry name" value="Ribosomal_L11_MeTrfase_PrmA"/>
</dbReference>
<comment type="subcellular location">
    <subcellularLocation>
        <location evidence="6">Cytoplasm</location>
    </subcellularLocation>
</comment>
<sequence>MIFVKYTEVTVWTSHEASEAVSELLTRLGAAGVAIEDPHDLETIRQNPYGNWYVIEDDLVPKEGARVSAYYSEFANIETLLSNIKKELALFADYGLDIGRGDIRTKEVEEEDWANAWKQFFKPVRVTDRLTIRPTWEPYEPTPAELVIELDPGMAFGTGTHATTALCLQMLENWLPAGARVIDVGTGSAILSIACAKLGAASVLALDLDPVAVKVAADNVAQNQVEDWVTVRTNDLLKGVEGPANLIVANILAEIVVQMIEDAFRLLETDGIFIASGIIQEKADWIRAEMEKTGFQICDLQTSQDWAVIVGRK</sequence>
<dbReference type="Proteomes" id="UP000593802">
    <property type="component" value="Chromosome"/>
</dbReference>
<keyword evidence="3 6" id="KW-0489">Methyltransferase</keyword>
<reference evidence="7 8" key="1">
    <citation type="submission" date="2020-08" db="EMBL/GenBank/DDBJ databases">
        <title>Complete Genome Sequence of Effusibacillus dendaii Strain skT53, Isolated from Farmland soil.</title>
        <authorList>
            <person name="Konishi T."/>
            <person name="Kawasaki H."/>
        </authorList>
    </citation>
    <scope>NUCLEOTIDE SEQUENCE [LARGE SCALE GENOMIC DNA]</scope>
    <source>
        <strain evidence="8">skT53</strain>
    </source>
</reference>
<dbReference type="GO" id="GO:0005840">
    <property type="term" value="C:ribosome"/>
    <property type="evidence" value="ECO:0007669"/>
    <property type="project" value="UniProtKB-KW"/>
</dbReference>
<dbReference type="AlphaFoldDB" id="A0A7I8DEA4"/>
<dbReference type="GO" id="GO:0008276">
    <property type="term" value="F:protein methyltransferase activity"/>
    <property type="evidence" value="ECO:0007669"/>
    <property type="project" value="UniProtKB-UniRule"/>
</dbReference>
<feature type="binding site" evidence="6">
    <location>
        <position position="207"/>
    </location>
    <ligand>
        <name>S-adenosyl-L-methionine</name>
        <dbReference type="ChEBI" id="CHEBI:59789"/>
    </ligand>
</feature>
<name>A0A7I8DEA4_9BACL</name>
<dbReference type="KEGG" id="eff:skT53_12260"/>
<dbReference type="Pfam" id="PF06325">
    <property type="entry name" value="PrmA"/>
    <property type="match status" value="1"/>
</dbReference>
<dbReference type="PANTHER" id="PTHR43648">
    <property type="entry name" value="ELECTRON TRANSFER FLAVOPROTEIN BETA SUBUNIT LYSINE METHYLTRANSFERASE"/>
    <property type="match status" value="1"/>
</dbReference>
<proteinExistence type="inferred from homology"/>
<evidence type="ECO:0000313" key="8">
    <source>
        <dbReference type="Proteomes" id="UP000593802"/>
    </source>
</evidence>
<evidence type="ECO:0000256" key="1">
    <source>
        <dbReference type="ARBA" id="ARBA00009741"/>
    </source>
</evidence>
<keyword evidence="7" id="KW-0687">Ribonucleoprotein</keyword>
<dbReference type="NCBIfam" id="TIGR00406">
    <property type="entry name" value="prmA"/>
    <property type="match status" value="1"/>
</dbReference>
<feature type="binding site" evidence="6">
    <location>
        <position position="250"/>
    </location>
    <ligand>
        <name>S-adenosyl-L-methionine</name>
        <dbReference type="ChEBI" id="CHEBI:59789"/>
    </ligand>
</feature>
<accession>A0A7I8DEA4</accession>
<dbReference type="GO" id="GO:0005737">
    <property type="term" value="C:cytoplasm"/>
    <property type="evidence" value="ECO:0007669"/>
    <property type="project" value="UniProtKB-SubCell"/>
</dbReference>
<keyword evidence="8" id="KW-1185">Reference proteome</keyword>
<dbReference type="PANTHER" id="PTHR43648:SF1">
    <property type="entry name" value="ELECTRON TRANSFER FLAVOPROTEIN BETA SUBUNIT LYSINE METHYLTRANSFERASE"/>
    <property type="match status" value="1"/>
</dbReference>
<evidence type="ECO:0000256" key="4">
    <source>
        <dbReference type="ARBA" id="ARBA00022679"/>
    </source>
</evidence>
<protein>
    <recommendedName>
        <fullName evidence="6">Ribosomal protein L11 methyltransferase</fullName>
        <shortName evidence="6">L11 Mtase</shortName>
        <ecNumber evidence="6">2.1.1.-</ecNumber>
    </recommendedName>
</protein>
<feature type="binding site" evidence="6">
    <location>
        <position position="185"/>
    </location>
    <ligand>
        <name>S-adenosyl-L-methionine</name>
        <dbReference type="ChEBI" id="CHEBI:59789"/>
    </ligand>
</feature>
<dbReference type="HAMAP" id="MF_00735">
    <property type="entry name" value="Methyltr_PrmA"/>
    <property type="match status" value="1"/>
</dbReference>
<dbReference type="PIRSF" id="PIRSF000401">
    <property type="entry name" value="RPL11_MTase"/>
    <property type="match status" value="1"/>
</dbReference>
<dbReference type="Gene3D" id="3.40.50.150">
    <property type="entry name" value="Vaccinia Virus protein VP39"/>
    <property type="match status" value="1"/>
</dbReference>
<evidence type="ECO:0000256" key="6">
    <source>
        <dbReference type="HAMAP-Rule" id="MF_00735"/>
    </source>
</evidence>
<dbReference type="SUPFAM" id="SSF53335">
    <property type="entry name" value="S-adenosyl-L-methionine-dependent methyltransferases"/>
    <property type="match status" value="1"/>
</dbReference>
<comment type="similarity">
    <text evidence="1 6">Belongs to the methyltransferase superfamily. PrmA family.</text>
</comment>
<feature type="binding site" evidence="6">
    <location>
        <position position="164"/>
    </location>
    <ligand>
        <name>S-adenosyl-L-methionine</name>
        <dbReference type="ChEBI" id="CHEBI:59789"/>
    </ligand>
</feature>